<evidence type="ECO:0000256" key="3">
    <source>
        <dbReference type="ARBA" id="ARBA00013152"/>
    </source>
</evidence>
<comment type="subunit">
    <text evidence="2 16">Homodimer.</text>
</comment>
<dbReference type="Pfam" id="PF02779">
    <property type="entry name" value="Transket_pyr"/>
    <property type="match status" value="1"/>
</dbReference>
<dbReference type="InterPro" id="IPR055152">
    <property type="entry name" value="Transketolase-like_C_2"/>
</dbReference>
<dbReference type="GO" id="GO:0006098">
    <property type="term" value="P:pentose-phosphate shunt"/>
    <property type="evidence" value="ECO:0007669"/>
    <property type="project" value="TreeGrafter"/>
</dbReference>
<dbReference type="InterPro" id="IPR029061">
    <property type="entry name" value="THDP-binding"/>
</dbReference>
<feature type="site" description="Important for catalytic activity" evidence="15">
    <location>
        <position position="290"/>
    </location>
</feature>
<protein>
    <recommendedName>
        <fullName evidence="4 10">Transketolase</fullName>
        <ecNumber evidence="3 10">2.2.1.1</ecNumber>
    </recommendedName>
</protein>
<dbReference type="FunFam" id="3.40.50.920:FF:000003">
    <property type="entry name" value="Transketolase"/>
    <property type="match status" value="1"/>
</dbReference>
<dbReference type="GO" id="GO:0046872">
    <property type="term" value="F:metal ion binding"/>
    <property type="evidence" value="ECO:0007669"/>
    <property type="project" value="UniProtKB-KW"/>
</dbReference>
<feature type="binding site" evidence="13">
    <location>
        <position position="95"/>
    </location>
    <ligand>
        <name>thiamine diphosphate</name>
        <dbReference type="ChEBI" id="CHEBI:58937"/>
    </ligand>
</feature>
<evidence type="ECO:0000256" key="8">
    <source>
        <dbReference type="ARBA" id="ARBA00023052"/>
    </source>
</evidence>
<gene>
    <name evidence="18" type="ORF">CLV97_1011</name>
</gene>
<dbReference type="Pfam" id="PF00456">
    <property type="entry name" value="Transketolase_N"/>
    <property type="match status" value="1"/>
</dbReference>
<dbReference type="Proteomes" id="UP000237797">
    <property type="component" value="Unassembled WGS sequence"/>
</dbReference>
<dbReference type="FunFam" id="3.40.50.970:FF:000004">
    <property type="entry name" value="Transketolase"/>
    <property type="match status" value="1"/>
</dbReference>
<evidence type="ECO:0000256" key="7">
    <source>
        <dbReference type="ARBA" id="ARBA00022842"/>
    </source>
</evidence>
<dbReference type="InterPro" id="IPR005475">
    <property type="entry name" value="Transketolase-like_Pyr-bd"/>
</dbReference>
<feature type="binding site" evidence="13">
    <location>
        <position position="290"/>
    </location>
    <ligand>
        <name>thiamine diphosphate</name>
        <dbReference type="ChEBI" id="CHEBI:58937"/>
    </ligand>
</feature>
<dbReference type="Pfam" id="PF22613">
    <property type="entry name" value="Transketolase_C_1"/>
    <property type="match status" value="1"/>
</dbReference>
<dbReference type="GO" id="GO:0004802">
    <property type="term" value="F:transketolase activity"/>
    <property type="evidence" value="ECO:0007669"/>
    <property type="project" value="UniProtKB-UniRule"/>
</dbReference>
<feature type="binding site" evidence="12">
    <location>
        <position position="501"/>
    </location>
    <ligand>
        <name>substrate</name>
    </ligand>
</feature>
<keyword evidence="5 16" id="KW-0808">Transferase</keyword>
<keyword evidence="8 13" id="KW-0786">Thiamine pyrophosphate</keyword>
<feature type="binding site" evidence="12">
    <location>
        <position position="489"/>
    </location>
    <ligand>
        <name>substrate</name>
    </ligand>
</feature>
<comment type="function">
    <text evidence="16">Catalyzes the transfer of a two-carbon ketol group from a ketose donor to an aldose acceptor, via a covalent intermediate with the cofactor thiamine pyrophosphate.</text>
</comment>
<evidence type="ECO:0000313" key="19">
    <source>
        <dbReference type="Proteomes" id="UP000237797"/>
    </source>
</evidence>
<evidence type="ECO:0000256" key="11">
    <source>
        <dbReference type="PIRSR" id="PIRSR605478-1"/>
    </source>
</evidence>
<evidence type="ECO:0000256" key="13">
    <source>
        <dbReference type="PIRSR" id="PIRSR605478-3"/>
    </source>
</evidence>
<comment type="cofactor">
    <cofactor evidence="13">
        <name>thiamine diphosphate</name>
        <dbReference type="ChEBI" id="CHEBI:58937"/>
    </cofactor>
    <text evidence="13">Binds 1 thiamine pyrophosphate per subunit. During the reaction, the substrate forms a covalent intermediate with the cofactor.</text>
</comment>
<feature type="binding site" evidence="13">
    <location>
        <position position="465"/>
    </location>
    <ligand>
        <name>thiamine diphosphate</name>
        <dbReference type="ChEBI" id="CHEBI:58937"/>
    </ligand>
</feature>
<evidence type="ECO:0000256" key="10">
    <source>
        <dbReference type="NCBIfam" id="TIGR00232"/>
    </source>
</evidence>
<feature type="binding site" evidence="14">
    <location>
        <position position="184"/>
    </location>
    <ligand>
        <name>Mg(2+)</name>
        <dbReference type="ChEBI" id="CHEBI:18420"/>
    </ligand>
</feature>
<dbReference type="AlphaFoldDB" id="A0A2T0LJ18"/>
<sequence length="694" mass="76026">MNPRQVGFAPGTNKGFKHLKGDERQMTSNQSVDQLAVNTIRMLSIDMVEAANSGHPGMPMGAAPMAYVLWTRHMRHNPDHPAWFNRDRFVLSAGHASALLYSLLHLCEYDLPMEELKLFRQWGSRTPGHPEYGHTPGVEATTGPLGQGISMAVGMAMAERHLASVYNREGFPVVDHHTYVICSDGDLMEGVAAEAASLAGHLRLGKLIALYDSNDISLDGETAHSFTEDVRKRFEAYGWQVLRVEDGNDLEAIDRAIEEAKADTGRPTLIEVRTTIGYGSPKYAGTNTVHGKPLGQEEVGEVRKAYGWPSEEPFFVPEEVRKHFAAWKAEAVKKEEEWNALYDRYREAHPSLARQLQQAIAGELPEGWDSDLPAYSPEDKPLATRQVSGAAINALAKTLPTLFGGSADLASSNNTTMKEEGIFHAEDYTGRNVWFGVREHAMGAALNGMMLHGGLRPYGGTFLVFSDYLRPAIRLAALMGLPVIYVFTHDSIAVGEDGPTHEPVEQIPSLRLIPGLTVFRPADANETVAAWREALSEKNAPVALVLTRQKLPVLDGTAEKAQEGLRRGGYVLSEAAEGKPQAILIATGSEVSLALEAQKLLAERGIPVRVVSMPCRERFDRQEEAYRNEVLPPDVKVRVAVEAAHPMGWDRYVGEGGLVIGIDRFGASAPGGRVMKEYGFTAENVADHVMRLLG</sequence>
<keyword evidence="6 14" id="KW-0479">Metal-binding</keyword>
<dbReference type="NCBIfam" id="TIGR00232">
    <property type="entry name" value="tktlase_bact"/>
    <property type="match status" value="1"/>
</dbReference>
<feature type="binding site" evidence="13">
    <location>
        <position position="185"/>
    </location>
    <ligand>
        <name>thiamine diphosphate</name>
        <dbReference type="ChEBI" id="CHEBI:58937"/>
    </ligand>
</feature>
<proteinExistence type="inferred from homology"/>
<evidence type="ECO:0000256" key="15">
    <source>
        <dbReference type="PIRSR" id="PIRSR605478-5"/>
    </source>
</evidence>
<dbReference type="SMART" id="SM00861">
    <property type="entry name" value="Transket_pyr"/>
    <property type="match status" value="1"/>
</dbReference>
<evidence type="ECO:0000256" key="5">
    <source>
        <dbReference type="ARBA" id="ARBA00022679"/>
    </source>
</evidence>
<dbReference type="SUPFAM" id="SSF52922">
    <property type="entry name" value="TK C-terminal domain-like"/>
    <property type="match status" value="1"/>
</dbReference>
<dbReference type="SUPFAM" id="SSF52518">
    <property type="entry name" value="Thiamin diphosphate-binding fold (THDP-binding)"/>
    <property type="match status" value="2"/>
</dbReference>
<organism evidence="18 19">
    <name type="scientific">Planifilum fimeticola</name>
    <dbReference type="NCBI Taxonomy" id="201975"/>
    <lineage>
        <taxon>Bacteria</taxon>
        <taxon>Bacillati</taxon>
        <taxon>Bacillota</taxon>
        <taxon>Bacilli</taxon>
        <taxon>Bacillales</taxon>
        <taxon>Thermoactinomycetaceae</taxon>
        <taxon>Planifilum</taxon>
    </lineage>
</organism>
<comment type="catalytic activity">
    <reaction evidence="9 16">
        <text>D-sedoheptulose 7-phosphate + D-glyceraldehyde 3-phosphate = aldehydo-D-ribose 5-phosphate + D-xylulose 5-phosphate</text>
        <dbReference type="Rhea" id="RHEA:10508"/>
        <dbReference type="ChEBI" id="CHEBI:57483"/>
        <dbReference type="ChEBI" id="CHEBI:57737"/>
        <dbReference type="ChEBI" id="CHEBI:58273"/>
        <dbReference type="ChEBI" id="CHEBI:59776"/>
        <dbReference type="EC" id="2.2.1.1"/>
    </reaction>
</comment>
<dbReference type="CDD" id="cd02012">
    <property type="entry name" value="TPP_TK"/>
    <property type="match status" value="1"/>
</dbReference>
<evidence type="ECO:0000256" key="4">
    <source>
        <dbReference type="ARBA" id="ARBA00016662"/>
    </source>
</evidence>
<dbReference type="InterPro" id="IPR005474">
    <property type="entry name" value="Transketolase_N"/>
</dbReference>
<evidence type="ECO:0000256" key="9">
    <source>
        <dbReference type="ARBA" id="ARBA00049473"/>
    </source>
</evidence>
<comment type="similarity">
    <text evidence="1 16">Belongs to the transketolase family.</text>
</comment>
<evidence type="ECO:0000256" key="6">
    <source>
        <dbReference type="ARBA" id="ARBA00022723"/>
    </source>
</evidence>
<dbReference type="InterPro" id="IPR009014">
    <property type="entry name" value="Transketo_C/PFOR_II"/>
</dbReference>
<feature type="binding site" evidence="12">
    <location>
        <position position="548"/>
    </location>
    <ligand>
        <name>substrate</name>
    </ligand>
</feature>
<evidence type="ECO:0000256" key="2">
    <source>
        <dbReference type="ARBA" id="ARBA00011738"/>
    </source>
</evidence>
<dbReference type="PROSITE" id="PS00802">
    <property type="entry name" value="TRANSKETOLASE_2"/>
    <property type="match status" value="1"/>
</dbReference>
<evidence type="ECO:0000313" key="18">
    <source>
        <dbReference type="EMBL" id="PRX42513.1"/>
    </source>
</evidence>
<accession>A0A2T0LJ18</accession>
<dbReference type="InterPro" id="IPR020826">
    <property type="entry name" value="Transketolase_BS"/>
</dbReference>
<dbReference type="InterPro" id="IPR033247">
    <property type="entry name" value="Transketolase_fam"/>
</dbReference>
<keyword evidence="19" id="KW-1185">Reference proteome</keyword>
<comment type="cofactor">
    <cofactor evidence="16">
        <name>Mg(2+)</name>
        <dbReference type="ChEBI" id="CHEBI:18420"/>
    </cofactor>
    <cofactor evidence="16">
        <name>Ca(2+)</name>
        <dbReference type="ChEBI" id="CHEBI:29108"/>
    </cofactor>
    <cofactor evidence="16">
        <name>Mn(2+)</name>
        <dbReference type="ChEBI" id="CHEBI:29035"/>
    </cofactor>
    <cofactor evidence="16">
        <name>Co(2+)</name>
        <dbReference type="ChEBI" id="CHEBI:48828"/>
    </cofactor>
    <text evidence="16">Binds 1 Mg(2+) ion per subunit. Can also utilize other divalent metal cations, such as Ca(2+), Mn(2+) and Co(2+).</text>
</comment>
<feature type="binding site" evidence="13">
    <location>
        <position position="214"/>
    </location>
    <ligand>
        <name>thiamine diphosphate</name>
        <dbReference type="ChEBI" id="CHEBI:58937"/>
    </ligand>
</feature>
<evidence type="ECO:0000256" key="16">
    <source>
        <dbReference type="RuleBase" id="RU004996"/>
    </source>
</evidence>
<dbReference type="InterPro" id="IPR005478">
    <property type="entry name" value="Transketolase_bac-like"/>
</dbReference>
<feature type="site" description="Important for catalytic activity" evidence="15">
    <location>
        <position position="55"/>
    </location>
</feature>
<dbReference type="InterPro" id="IPR049557">
    <property type="entry name" value="Transketolase_CS"/>
</dbReference>
<comment type="cofactor">
    <cofactor evidence="14">
        <name>Mg(2+)</name>
        <dbReference type="ChEBI" id="CHEBI:18420"/>
    </cofactor>
    <text evidence="14">Binds 1 Mg(2+) ion per subunit. Can also utilize other divalent metal cations, such as Ca(2+), Mn(2+) and Co(2+).</text>
</comment>
<dbReference type="PANTHER" id="PTHR43522:SF2">
    <property type="entry name" value="TRANSKETOLASE 1-RELATED"/>
    <property type="match status" value="1"/>
</dbReference>
<keyword evidence="7 14" id="KW-0460">Magnesium</keyword>
<name>A0A2T0LJ18_9BACL</name>
<dbReference type="PANTHER" id="PTHR43522">
    <property type="entry name" value="TRANSKETOLASE"/>
    <property type="match status" value="1"/>
</dbReference>
<feature type="binding site" evidence="12">
    <location>
        <position position="290"/>
    </location>
    <ligand>
        <name>substrate</name>
    </ligand>
</feature>
<feature type="binding site" evidence="12">
    <location>
        <position position="385"/>
    </location>
    <ligand>
        <name>substrate</name>
    </ligand>
</feature>
<comment type="caution">
    <text evidence="18">The sequence shown here is derived from an EMBL/GenBank/DDBJ whole genome shotgun (WGS) entry which is preliminary data.</text>
</comment>
<evidence type="ECO:0000256" key="1">
    <source>
        <dbReference type="ARBA" id="ARBA00007131"/>
    </source>
</evidence>
<dbReference type="Gene3D" id="3.40.50.970">
    <property type="match status" value="2"/>
</dbReference>
<feature type="binding site" evidence="14">
    <location>
        <position position="214"/>
    </location>
    <ligand>
        <name>Mg(2+)</name>
        <dbReference type="ChEBI" id="CHEBI:18420"/>
    </ligand>
</feature>
<dbReference type="PROSITE" id="PS00801">
    <property type="entry name" value="TRANSKETOLASE_1"/>
    <property type="match status" value="1"/>
</dbReference>
<feature type="binding site" evidence="13">
    <location>
        <begin position="143"/>
        <end position="145"/>
    </location>
    <ligand>
        <name>thiamine diphosphate</name>
        <dbReference type="ChEBI" id="CHEBI:58937"/>
    </ligand>
</feature>
<evidence type="ECO:0000256" key="12">
    <source>
        <dbReference type="PIRSR" id="PIRSR605478-2"/>
    </source>
</evidence>
<evidence type="ECO:0000259" key="17">
    <source>
        <dbReference type="SMART" id="SM00861"/>
    </source>
</evidence>
<dbReference type="SMR" id="A0A2T0LJ18"/>
<feature type="binding site" evidence="12">
    <location>
        <position position="55"/>
    </location>
    <ligand>
        <name>substrate</name>
    </ligand>
</feature>
<reference evidence="18 19" key="1">
    <citation type="submission" date="2018-03" db="EMBL/GenBank/DDBJ databases">
        <title>Genomic Encyclopedia of Archaeal and Bacterial Type Strains, Phase II (KMG-II): from individual species to whole genera.</title>
        <authorList>
            <person name="Goeker M."/>
        </authorList>
    </citation>
    <scope>NUCLEOTIDE SEQUENCE [LARGE SCALE GENOMIC DNA]</scope>
    <source>
        <strain evidence="18 19">DSM 44946</strain>
    </source>
</reference>
<dbReference type="EMBL" id="PVNE01000001">
    <property type="protein sequence ID" value="PRX42513.1"/>
    <property type="molecule type" value="Genomic_DNA"/>
</dbReference>
<dbReference type="Gene3D" id="3.40.50.920">
    <property type="match status" value="1"/>
</dbReference>
<dbReference type="CDD" id="cd07033">
    <property type="entry name" value="TPP_PYR_DXS_TK_like"/>
    <property type="match status" value="1"/>
</dbReference>
<dbReference type="GO" id="GO:0005829">
    <property type="term" value="C:cytosol"/>
    <property type="evidence" value="ECO:0007669"/>
    <property type="project" value="TreeGrafter"/>
</dbReference>
<feature type="domain" description="Transketolase-like pyrimidine-binding" evidence="17">
    <location>
        <begin position="382"/>
        <end position="553"/>
    </location>
</feature>
<keyword evidence="16" id="KW-0106">Calcium</keyword>
<dbReference type="FunFam" id="3.40.50.970:FF:000003">
    <property type="entry name" value="Transketolase"/>
    <property type="match status" value="1"/>
</dbReference>
<evidence type="ECO:0000256" key="14">
    <source>
        <dbReference type="PIRSR" id="PIRSR605478-4"/>
    </source>
</evidence>
<feature type="binding site" evidence="12">
    <location>
        <position position="497"/>
    </location>
    <ligand>
        <name>substrate</name>
    </ligand>
</feature>
<feature type="binding site" evidence="14">
    <location>
        <position position="216"/>
    </location>
    <ligand>
        <name>Mg(2+)</name>
        <dbReference type="ChEBI" id="CHEBI:18420"/>
    </ligand>
</feature>
<feature type="active site" description="Proton donor" evidence="11">
    <location>
        <position position="439"/>
    </location>
</feature>
<feature type="binding site" evidence="12">
    <location>
        <position position="412"/>
    </location>
    <ligand>
        <name>substrate</name>
    </ligand>
</feature>
<dbReference type="EC" id="2.2.1.1" evidence="3 10"/>